<dbReference type="SUPFAM" id="SSF51905">
    <property type="entry name" value="FAD/NAD(P)-binding domain"/>
    <property type="match status" value="1"/>
</dbReference>
<gene>
    <name evidence="7" type="ORF">LMH87_005265</name>
</gene>
<feature type="domain" description="FAD-binding" evidence="6">
    <location>
        <begin position="125"/>
        <end position="384"/>
    </location>
</feature>
<dbReference type="KEGG" id="amus:LMH87_005265"/>
<dbReference type="RefSeq" id="XP_056058459.1">
    <property type="nucleotide sequence ID" value="XM_056202953.1"/>
</dbReference>
<dbReference type="GO" id="GO:0004497">
    <property type="term" value="F:monooxygenase activity"/>
    <property type="evidence" value="ECO:0007669"/>
    <property type="project" value="UniProtKB-KW"/>
</dbReference>
<dbReference type="PANTHER" id="PTHR46972">
    <property type="entry name" value="MONOOXYGENASE ASQM-RELATED"/>
    <property type="match status" value="1"/>
</dbReference>
<keyword evidence="8" id="KW-1185">Reference proteome</keyword>
<reference evidence="7" key="1">
    <citation type="journal article" date="2023" name="Access Microbiol">
        <title>De-novo genome assembly for Akanthomyces muscarius, a biocontrol agent of insect agricultural pests.</title>
        <authorList>
            <person name="Erdos Z."/>
            <person name="Studholme D.J."/>
            <person name="Raymond B."/>
            <person name="Sharma M."/>
        </authorList>
    </citation>
    <scope>NUCLEOTIDE SEQUENCE</scope>
    <source>
        <strain evidence="7">Ve6</strain>
    </source>
</reference>
<dbReference type="AlphaFoldDB" id="A0A9W8QL13"/>
<keyword evidence="1" id="KW-0285">Flavoprotein</keyword>
<organism evidence="7 8">
    <name type="scientific">Akanthomyces muscarius</name>
    <name type="common">Entomopathogenic fungus</name>
    <name type="synonym">Lecanicillium muscarium</name>
    <dbReference type="NCBI Taxonomy" id="2231603"/>
    <lineage>
        <taxon>Eukaryota</taxon>
        <taxon>Fungi</taxon>
        <taxon>Dikarya</taxon>
        <taxon>Ascomycota</taxon>
        <taxon>Pezizomycotina</taxon>
        <taxon>Sordariomycetes</taxon>
        <taxon>Hypocreomycetidae</taxon>
        <taxon>Hypocreales</taxon>
        <taxon>Cordycipitaceae</taxon>
        <taxon>Akanthomyces</taxon>
    </lineage>
</organism>
<proteinExistence type="predicted"/>
<keyword evidence="4" id="KW-0503">Monooxygenase</keyword>
<dbReference type="Pfam" id="PF01494">
    <property type="entry name" value="FAD_binding_3"/>
    <property type="match status" value="1"/>
</dbReference>
<dbReference type="EMBL" id="JAJHUN010000001">
    <property type="protein sequence ID" value="KAJ4163544.1"/>
    <property type="molecule type" value="Genomic_DNA"/>
</dbReference>
<sequence length="419" mass="45391">MSADRASSHYLSGKSIVVIGAGLSGSAFVASLRNTWEHNLPFPEIAVFDRDPKGTFERRGGYSLSLVGNDVSGGLVALSKMGLLGNVLRNAIAGVDGDGSFKLWTSNWKELASHRRSPMDGIPTSSVRIDRKEIRQILLEAAQLDHDSAMHWNTRCVSVSKLPTGRLAVGTIRGDENEVKAMECDLVIVADGANSKIRDYLRPTDTLVYTGAVLRTAVSRFSGPLPDKVGRNWGFVLSSTGTSCFMSPAGETELQWAVGHFEDKTSTEICDVEHAKRVIQRASELGSHIAEPFKTIVSQTVPDTVMCINAHDKLPFRHSEIGTLPVVFIGDANHALSPFAGYGANLGLSDGWDLAEQLAKGGSLAEAIAAYDDISFPRATKVVTGARRRLRAGHSTGLRYLFFLVMLVISRVLRRILGK</sequence>
<dbReference type="Proteomes" id="UP001144673">
    <property type="component" value="Chromosome 1"/>
</dbReference>
<evidence type="ECO:0000256" key="2">
    <source>
        <dbReference type="ARBA" id="ARBA00022827"/>
    </source>
</evidence>
<dbReference type="GO" id="GO:0071949">
    <property type="term" value="F:FAD binding"/>
    <property type="evidence" value="ECO:0007669"/>
    <property type="project" value="InterPro"/>
</dbReference>
<comment type="caution">
    <text evidence="7">The sequence shown here is derived from an EMBL/GenBank/DDBJ whole genome shotgun (WGS) entry which is preliminary data.</text>
</comment>
<keyword evidence="5" id="KW-0812">Transmembrane</keyword>
<evidence type="ECO:0000313" key="7">
    <source>
        <dbReference type="EMBL" id="KAJ4163544.1"/>
    </source>
</evidence>
<dbReference type="PRINTS" id="PR00420">
    <property type="entry name" value="RNGMNOXGNASE"/>
</dbReference>
<evidence type="ECO:0000256" key="5">
    <source>
        <dbReference type="SAM" id="Phobius"/>
    </source>
</evidence>
<dbReference type="GeneID" id="80892424"/>
<dbReference type="PANTHER" id="PTHR46972:SF1">
    <property type="entry name" value="FAD DEPENDENT OXIDOREDUCTASE DOMAIN-CONTAINING PROTEIN"/>
    <property type="match status" value="1"/>
</dbReference>
<keyword evidence="3" id="KW-0560">Oxidoreductase</keyword>
<evidence type="ECO:0000256" key="4">
    <source>
        <dbReference type="ARBA" id="ARBA00023033"/>
    </source>
</evidence>
<keyword evidence="5" id="KW-1133">Transmembrane helix</keyword>
<evidence type="ECO:0000256" key="1">
    <source>
        <dbReference type="ARBA" id="ARBA00022630"/>
    </source>
</evidence>
<feature type="transmembrane region" description="Helical" evidence="5">
    <location>
        <begin position="397"/>
        <end position="413"/>
    </location>
</feature>
<dbReference type="Gene3D" id="3.50.50.60">
    <property type="entry name" value="FAD/NAD(P)-binding domain"/>
    <property type="match status" value="1"/>
</dbReference>
<evidence type="ECO:0000313" key="8">
    <source>
        <dbReference type="Proteomes" id="UP001144673"/>
    </source>
</evidence>
<keyword evidence="5" id="KW-0472">Membrane</keyword>
<name>A0A9W8QL13_AKAMU</name>
<evidence type="ECO:0000256" key="3">
    <source>
        <dbReference type="ARBA" id="ARBA00023002"/>
    </source>
</evidence>
<evidence type="ECO:0000259" key="6">
    <source>
        <dbReference type="Pfam" id="PF01494"/>
    </source>
</evidence>
<accession>A0A9W8QL13</accession>
<dbReference type="InterPro" id="IPR036188">
    <property type="entry name" value="FAD/NAD-bd_sf"/>
</dbReference>
<protein>
    <recommendedName>
        <fullName evidence="6">FAD-binding domain-containing protein</fullName>
    </recommendedName>
</protein>
<dbReference type="InterPro" id="IPR002938">
    <property type="entry name" value="FAD-bd"/>
</dbReference>
<keyword evidence="2" id="KW-0274">FAD</keyword>